<dbReference type="EMBL" id="KZ989482">
    <property type="protein sequence ID" value="RKP26215.1"/>
    <property type="molecule type" value="Genomic_DNA"/>
</dbReference>
<dbReference type="GO" id="GO:0005504">
    <property type="term" value="F:fatty acid binding"/>
    <property type="evidence" value="ECO:0007669"/>
    <property type="project" value="TreeGrafter"/>
</dbReference>
<feature type="active site" description="Proton acceptor" evidence="13">
    <location>
        <position position="434"/>
    </location>
</feature>
<evidence type="ECO:0000256" key="2">
    <source>
        <dbReference type="ARBA" id="ARBA00001974"/>
    </source>
</evidence>
<comment type="subcellular location">
    <subcellularLocation>
        <location evidence="3">Peroxisome</location>
    </subcellularLocation>
</comment>
<comment type="pathway">
    <text evidence="4">Lipid metabolism; peroxisomal fatty acid beta-oxidation.</text>
</comment>
<dbReference type="Pfam" id="PF14749">
    <property type="entry name" value="Acyl-CoA_ox_N"/>
    <property type="match status" value="1"/>
</dbReference>
<dbReference type="GO" id="GO:0005777">
    <property type="term" value="C:peroxisome"/>
    <property type="evidence" value="ECO:0007669"/>
    <property type="project" value="UniProtKB-SubCell"/>
</dbReference>
<feature type="domain" description="Acyl-CoA oxidase C-terminal" evidence="15">
    <location>
        <begin position="497"/>
        <end position="656"/>
    </location>
</feature>
<evidence type="ECO:0000256" key="14">
    <source>
        <dbReference type="PIRSR" id="PIRSR000168-2"/>
    </source>
</evidence>
<dbReference type="PANTHER" id="PTHR10909">
    <property type="entry name" value="ELECTRON TRANSPORT OXIDOREDUCTASE"/>
    <property type="match status" value="1"/>
</dbReference>
<evidence type="ECO:0000256" key="6">
    <source>
        <dbReference type="ARBA" id="ARBA00022630"/>
    </source>
</evidence>
<comment type="cofactor">
    <cofactor evidence="2">
        <name>FAD</name>
        <dbReference type="ChEBI" id="CHEBI:57692"/>
    </cofactor>
</comment>
<evidence type="ECO:0000256" key="4">
    <source>
        <dbReference type="ARBA" id="ARBA00004846"/>
    </source>
</evidence>
<keyword evidence="10" id="KW-0443">Lipid metabolism</keyword>
<dbReference type="AlphaFoldDB" id="A0A4P9Z1K8"/>
<dbReference type="GO" id="GO:0071949">
    <property type="term" value="F:FAD binding"/>
    <property type="evidence" value="ECO:0007669"/>
    <property type="project" value="InterPro"/>
</dbReference>
<evidence type="ECO:0000313" key="18">
    <source>
        <dbReference type="EMBL" id="RKP26215.1"/>
    </source>
</evidence>
<dbReference type="PANTHER" id="PTHR10909:SF250">
    <property type="entry name" value="PEROXISOMAL ACYL-COENZYME A OXIDASE 1"/>
    <property type="match status" value="1"/>
</dbReference>
<dbReference type="InterPro" id="IPR029320">
    <property type="entry name" value="Acyl-CoA_ox_N"/>
</dbReference>
<dbReference type="Pfam" id="PF22924">
    <property type="entry name" value="ACOX_C_alpha1"/>
    <property type="match status" value="1"/>
</dbReference>
<dbReference type="GO" id="GO:0003997">
    <property type="term" value="F:acyl-CoA oxidase activity"/>
    <property type="evidence" value="ECO:0007669"/>
    <property type="project" value="UniProtKB-EC"/>
</dbReference>
<comment type="similarity">
    <text evidence="5 12">Belongs to the acyl-CoA oxidase family.</text>
</comment>
<dbReference type="Proteomes" id="UP000278143">
    <property type="component" value="Unassembled WGS sequence"/>
</dbReference>
<evidence type="ECO:0000256" key="12">
    <source>
        <dbReference type="PIRNR" id="PIRNR000168"/>
    </source>
</evidence>
<sequence length="698" mass="77590">MSALQSLPDRFPSLTADRNATDIAAARARGTCDVEQLADYLYGGREERQLRDCILAILEKEPLFSKAPRYFRSVEEALAAGLAWSRRIIELRDQHRWSGKELELALVLLDEFLPVSIIQPLLRLQCTPEQQQLWLEDAENWRIVGCYAQTELGHGSDLSRLETTATFIEGADEFEISSNGFTGAKWWIGGLGAIATHAIVQARLIIGQKDYGPHMFMVPIRSLEDHRPVSPSITLGNIGPKAFGGTNFVNNGFVYFDRHRIPRAYMLARFARVERDGTYVRPPHAKVGYAGMMLLRISLAQESGWALARAATIAIRYSAVRRQFADAANEEVPVLHYPMVSSRLLPLVAQSHAIIAGGRQLDGLFARLNADLAGNDVRLLPETHALSCCLKSLCTKMAADGMETARRSLGGHGYSAFSGFGIMYGHFVSTNTVEGDNYLITQQTARFLLKILQQHRADPSQALPESADYFGQLDDLLATKCSVADKADWLSADIQQRVMARRAVRLAVELAQLLLQQQQQEHGRIHWSALNVPCWRLSVAHGQCYLARAIATEAAVLARKHSSLAPTMKRLSDLFFLSIVEAHLGDFMEDGSVSPRQAALLRGQLDDTLAELLPEAVRLVDAFDFPDYLLDSALGRRDGQVYRALWDRAMSAPPVNAMRDDTPRSLHDTTPFGYTVMLCCPLIYRDNSTIIAANRNTL</sequence>
<dbReference type="InterPro" id="IPR046373">
    <property type="entry name" value="Acyl-CoA_Oxase/DH_mid-dom_sf"/>
</dbReference>
<dbReference type="InterPro" id="IPR055060">
    <property type="entry name" value="ACOX_C_alpha1"/>
</dbReference>
<dbReference type="SUPFAM" id="SSF56645">
    <property type="entry name" value="Acyl-CoA dehydrogenase NM domain-like"/>
    <property type="match status" value="1"/>
</dbReference>
<keyword evidence="6 12" id="KW-0285">Flavoprotein</keyword>
<evidence type="ECO:0000256" key="3">
    <source>
        <dbReference type="ARBA" id="ARBA00004275"/>
    </source>
</evidence>
<gene>
    <name evidence="18" type="ORF">SYNPS1DRAFT_14497</name>
</gene>
<evidence type="ECO:0000313" key="19">
    <source>
        <dbReference type="Proteomes" id="UP000278143"/>
    </source>
</evidence>
<dbReference type="Pfam" id="PF01756">
    <property type="entry name" value="ACOX"/>
    <property type="match status" value="1"/>
</dbReference>
<dbReference type="OrthoDB" id="538336at2759"/>
<dbReference type="SUPFAM" id="SSF47203">
    <property type="entry name" value="Acyl-CoA dehydrogenase C-terminal domain-like"/>
    <property type="match status" value="2"/>
</dbReference>
<dbReference type="Gene3D" id="1.20.140.10">
    <property type="entry name" value="Butyryl-CoA Dehydrogenase, subunit A, domain 3"/>
    <property type="match status" value="2"/>
</dbReference>
<dbReference type="InterPro" id="IPR009100">
    <property type="entry name" value="AcylCoA_DH/oxidase_NM_dom_sf"/>
</dbReference>
<keyword evidence="19" id="KW-1185">Reference proteome</keyword>
<dbReference type="UniPathway" id="UPA00661"/>
<dbReference type="Gene3D" id="2.40.110.10">
    <property type="entry name" value="Butyryl-CoA Dehydrogenase, subunit A, domain 2"/>
    <property type="match status" value="1"/>
</dbReference>
<evidence type="ECO:0000256" key="5">
    <source>
        <dbReference type="ARBA" id="ARBA00006288"/>
    </source>
</evidence>
<dbReference type="GO" id="GO:0033540">
    <property type="term" value="P:fatty acid beta-oxidation using acyl-CoA oxidase"/>
    <property type="evidence" value="ECO:0007669"/>
    <property type="project" value="UniProtKB-UniPathway"/>
</dbReference>
<evidence type="ECO:0000259" key="16">
    <source>
        <dbReference type="Pfam" id="PF14749"/>
    </source>
</evidence>
<dbReference type="InterPro" id="IPR037069">
    <property type="entry name" value="AcylCoA_DH/ox_N_sf"/>
</dbReference>
<feature type="binding site" evidence="14">
    <location>
        <position position="189"/>
    </location>
    <ligand>
        <name>FAD</name>
        <dbReference type="ChEBI" id="CHEBI:57692"/>
    </ligand>
</feature>
<feature type="domain" description="Acyl-coenzyme A oxidase N-terminal" evidence="16">
    <location>
        <begin position="33"/>
        <end position="144"/>
    </location>
</feature>
<evidence type="ECO:0000256" key="8">
    <source>
        <dbReference type="ARBA" id="ARBA00022832"/>
    </source>
</evidence>
<accession>A0A4P9Z1K8</accession>
<dbReference type="FunFam" id="1.20.140.10:FF:000015">
    <property type="entry name" value="Acyl-coenzyme A oxidase"/>
    <property type="match status" value="1"/>
</dbReference>
<feature type="domain" description="Acyl-CoA oxidase C-alpha1" evidence="17">
    <location>
        <begin position="289"/>
        <end position="449"/>
    </location>
</feature>
<dbReference type="InterPro" id="IPR012258">
    <property type="entry name" value="Acyl-CoA_oxidase"/>
</dbReference>
<dbReference type="InterPro" id="IPR002655">
    <property type="entry name" value="Acyl-CoA_oxidase_C"/>
</dbReference>
<evidence type="ECO:0000256" key="10">
    <source>
        <dbReference type="ARBA" id="ARBA00023098"/>
    </source>
</evidence>
<evidence type="ECO:0000256" key="13">
    <source>
        <dbReference type="PIRSR" id="PIRSR000168-1"/>
    </source>
</evidence>
<dbReference type="InterPro" id="IPR036250">
    <property type="entry name" value="AcylCo_DH-like_C"/>
</dbReference>
<evidence type="ECO:0000259" key="15">
    <source>
        <dbReference type="Pfam" id="PF01756"/>
    </source>
</evidence>
<evidence type="ECO:0000256" key="7">
    <source>
        <dbReference type="ARBA" id="ARBA00022827"/>
    </source>
</evidence>
<organism evidence="18 19">
    <name type="scientific">Syncephalis pseudoplumigaleata</name>
    <dbReference type="NCBI Taxonomy" id="1712513"/>
    <lineage>
        <taxon>Eukaryota</taxon>
        <taxon>Fungi</taxon>
        <taxon>Fungi incertae sedis</taxon>
        <taxon>Zoopagomycota</taxon>
        <taxon>Zoopagomycotina</taxon>
        <taxon>Zoopagomycetes</taxon>
        <taxon>Zoopagales</taxon>
        <taxon>Piptocephalidaceae</taxon>
        <taxon>Syncephalis</taxon>
    </lineage>
</organism>
<dbReference type="PIRSF" id="PIRSF000168">
    <property type="entry name" value="Acyl-CoA_oxidase"/>
    <property type="match status" value="1"/>
</dbReference>
<feature type="binding site" evidence="14">
    <location>
        <position position="150"/>
    </location>
    <ligand>
        <name>FAD</name>
        <dbReference type="ChEBI" id="CHEBI:57692"/>
    </ligand>
</feature>
<keyword evidence="8" id="KW-0276">Fatty acid metabolism</keyword>
<evidence type="ECO:0000256" key="1">
    <source>
        <dbReference type="ARBA" id="ARBA00001201"/>
    </source>
</evidence>
<reference evidence="19" key="1">
    <citation type="journal article" date="2018" name="Nat. Microbiol.">
        <title>Leveraging single-cell genomics to expand the fungal tree of life.</title>
        <authorList>
            <person name="Ahrendt S.R."/>
            <person name="Quandt C.A."/>
            <person name="Ciobanu D."/>
            <person name="Clum A."/>
            <person name="Salamov A."/>
            <person name="Andreopoulos B."/>
            <person name="Cheng J.F."/>
            <person name="Woyke T."/>
            <person name="Pelin A."/>
            <person name="Henrissat B."/>
            <person name="Reynolds N.K."/>
            <person name="Benny G.L."/>
            <person name="Smith M.E."/>
            <person name="James T.Y."/>
            <person name="Grigoriev I.V."/>
        </authorList>
    </citation>
    <scope>NUCLEOTIDE SEQUENCE [LARGE SCALE GENOMIC DNA]</scope>
    <source>
        <strain evidence="19">Benny S71-1</strain>
    </source>
</reference>
<protein>
    <recommendedName>
        <fullName evidence="12">Acyl-coenzyme A oxidase</fullName>
    </recommendedName>
</protein>
<evidence type="ECO:0000256" key="11">
    <source>
        <dbReference type="ARBA" id="ARBA00023140"/>
    </source>
</evidence>
<comment type="catalytic activity">
    <reaction evidence="1">
        <text>a 2,3-saturated acyl-CoA + O2 = a (2E)-enoyl-CoA + H2O2</text>
        <dbReference type="Rhea" id="RHEA:38959"/>
        <dbReference type="ChEBI" id="CHEBI:15379"/>
        <dbReference type="ChEBI" id="CHEBI:16240"/>
        <dbReference type="ChEBI" id="CHEBI:58856"/>
        <dbReference type="ChEBI" id="CHEBI:65111"/>
        <dbReference type="EC" id="1.3.3.6"/>
    </reaction>
</comment>
<dbReference type="FunFam" id="2.40.110.10:FF:000003">
    <property type="entry name" value="Acyl-coenzyme A oxidase"/>
    <property type="match status" value="1"/>
</dbReference>
<dbReference type="Gene3D" id="1.10.540.10">
    <property type="entry name" value="Acyl-CoA dehydrogenase/oxidase, N-terminal domain"/>
    <property type="match status" value="1"/>
</dbReference>
<keyword evidence="7 12" id="KW-0274">FAD</keyword>
<name>A0A4P9Z1K8_9FUNG</name>
<evidence type="ECO:0000256" key="9">
    <source>
        <dbReference type="ARBA" id="ARBA00023002"/>
    </source>
</evidence>
<keyword evidence="9" id="KW-0560">Oxidoreductase</keyword>
<proteinExistence type="inferred from homology"/>
<evidence type="ECO:0000259" key="17">
    <source>
        <dbReference type="Pfam" id="PF22924"/>
    </source>
</evidence>
<dbReference type="GO" id="GO:0055088">
    <property type="term" value="P:lipid homeostasis"/>
    <property type="evidence" value="ECO:0007669"/>
    <property type="project" value="TreeGrafter"/>
</dbReference>
<keyword evidence="11" id="KW-0576">Peroxisome</keyword>